<evidence type="ECO:0000313" key="2">
    <source>
        <dbReference type="EnsemblMetazoa" id="ACOM029682-PA.1"/>
    </source>
</evidence>
<dbReference type="EnsemblMetazoa" id="ACOM029682-RA">
    <property type="protein sequence ID" value="ACOM029682-PA.1"/>
    <property type="gene ID" value="ACOM029682"/>
</dbReference>
<feature type="compositionally biased region" description="Low complexity" evidence="1">
    <location>
        <begin position="101"/>
        <end position="146"/>
    </location>
</feature>
<feature type="compositionally biased region" description="Basic and acidic residues" evidence="1">
    <location>
        <begin position="150"/>
        <end position="160"/>
    </location>
</feature>
<proteinExistence type="predicted"/>
<dbReference type="AlphaFoldDB" id="A0A8W7PE85"/>
<protein>
    <submittedName>
        <fullName evidence="2">Uncharacterized protein</fullName>
    </submittedName>
</protein>
<feature type="compositionally biased region" description="Polar residues" evidence="1">
    <location>
        <begin position="206"/>
        <end position="220"/>
    </location>
</feature>
<accession>A0A8W7PE85</accession>
<name>A0A8W7PE85_ANOCL</name>
<evidence type="ECO:0000256" key="1">
    <source>
        <dbReference type="SAM" id="MobiDB-lite"/>
    </source>
</evidence>
<feature type="region of interest" description="Disordered" evidence="1">
    <location>
        <begin position="296"/>
        <end position="335"/>
    </location>
</feature>
<reference evidence="2" key="1">
    <citation type="submission" date="2022-08" db="UniProtKB">
        <authorList>
            <consortium name="EnsemblMetazoa"/>
        </authorList>
    </citation>
    <scope>IDENTIFICATION</scope>
</reference>
<dbReference type="Proteomes" id="UP000075882">
    <property type="component" value="Unassembled WGS sequence"/>
</dbReference>
<feature type="compositionally biased region" description="Low complexity" evidence="1">
    <location>
        <begin position="243"/>
        <end position="255"/>
    </location>
</feature>
<feature type="compositionally biased region" description="Low complexity" evidence="1">
    <location>
        <begin position="72"/>
        <end position="91"/>
    </location>
</feature>
<sequence>MCIFYVGCRCCVYGTFASVSVGESNSADTHVTIPFKRWYFFKRLFRYRATSLVGNQSSRAADTKRISLASVTKSNTAATRNASTSTTTTRTEATRKRTHPTAGRAAIDPPAAAAAATRSTYTTERTSTAASSQNQQHTTSKQQHQSTAKHQQEQKQDISSFKKDSVEYIMESKIEQYPEQLLQKATATQNEQEQDTKKKRSILKPKQQSAEELSMSSKTPVGQEHPKSSSAPETAAQRKSSTKSKSSTNGSGSKNISPKTRKLSLKTIIYRQLMAAGGQGIGVGIDKDLPIPARIRPPLRIPKAATDGNSVKKTSNKTSSSSASKTISSDSSSDAIPEHFKSDIGGTIIPASNPPARQRVRLDAEQIEHMCSIFIHRISPCKPFFVCKSCIVLMFLLKYLSINDVRNLFFHARRQTLIDFFIFLFLNSTYCQI</sequence>
<feature type="region of interest" description="Disordered" evidence="1">
    <location>
        <begin position="72"/>
        <end position="160"/>
    </location>
</feature>
<feature type="region of interest" description="Disordered" evidence="1">
    <location>
        <begin position="184"/>
        <end position="259"/>
    </location>
</feature>
<organism evidence="2">
    <name type="scientific">Anopheles coluzzii</name>
    <name type="common">African malaria mosquito</name>
    <dbReference type="NCBI Taxonomy" id="1518534"/>
    <lineage>
        <taxon>Eukaryota</taxon>
        <taxon>Metazoa</taxon>
        <taxon>Ecdysozoa</taxon>
        <taxon>Arthropoda</taxon>
        <taxon>Hexapoda</taxon>
        <taxon>Insecta</taxon>
        <taxon>Pterygota</taxon>
        <taxon>Neoptera</taxon>
        <taxon>Endopterygota</taxon>
        <taxon>Diptera</taxon>
        <taxon>Nematocera</taxon>
        <taxon>Culicoidea</taxon>
        <taxon>Culicidae</taxon>
        <taxon>Anophelinae</taxon>
        <taxon>Anopheles</taxon>
    </lineage>
</organism>